<reference evidence="1" key="1">
    <citation type="journal article" date="2019" name="bioRxiv">
        <title>The Genome of the Zebra Mussel, Dreissena polymorpha: A Resource for Invasive Species Research.</title>
        <authorList>
            <person name="McCartney M.A."/>
            <person name="Auch B."/>
            <person name="Kono T."/>
            <person name="Mallez S."/>
            <person name="Zhang Y."/>
            <person name="Obille A."/>
            <person name="Becker A."/>
            <person name="Abrahante J.E."/>
            <person name="Garbe J."/>
            <person name="Badalamenti J.P."/>
            <person name="Herman A."/>
            <person name="Mangelson H."/>
            <person name="Liachko I."/>
            <person name="Sullivan S."/>
            <person name="Sone E.D."/>
            <person name="Koren S."/>
            <person name="Silverstein K.A.T."/>
            <person name="Beckman K.B."/>
            <person name="Gohl D.M."/>
        </authorList>
    </citation>
    <scope>NUCLEOTIDE SEQUENCE</scope>
    <source>
        <strain evidence="1">Duluth1</strain>
        <tissue evidence="1">Whole animal</tissue>
    </source>
</reference>
<sequence>MTTVVSYGYRGLVTIKHAYNFMCFSAAVRLGRCPKKDRPAKTSFLYMPGHSSLELDRQLRTEQLVLTVHAAYQKACEDFDHIAALFSDKRVRARTCGCIGTFPYL</sequence>
<comment type="caution">
    <text evidence="1">The sequence shown here is derived from an EMBL/GenBank/DDBJ whole genome shotgun (WGS) entry which is preliminary data.</text>
</comment>
<gene>
    <name evidence="1" type="ORF">DPMN_082680</name>
</gene>
<protein>
    <submittedName>
        <fullName evidence="1">Uncharacterized protein</fullName>
    </submittedName>
</protein>
<reference evidence="1" key="2">
    <citation type="submission" date="2020-11" db="EMBL/GenBank/DDBJ databases">
        <authorList>
            <person name="McCartney M.A."/>
            <person name="Auch B."/>
            <person name="Kono T."/>
            <person name="Mallez S."/>
            <person name="Becker A."/>
            <person name="Gohl D.M."/>
            <person name="Silverstein K.A.T."/>
            <person name="Koren S."/>
            <person name="Bechman K.B."/>
            <person name="Herman A."/>
            <person name="Abrahante J.E."/>
            <person name="Garbe J."/>
        </authorList>
    </citation>
    <scope>NUCLEOTIDE SEQUENCE</scope>
    <source>
        <strain evidence="1">Duluth1</strain>
        <tissue evidence="1">Whole animal</tissue>
    </source>
</reference>
<organism evidence="1 2">
    <name type="scientific">Dreissena polymorpha</name>
    <name type="common">Zebra mussel</name>
    <name type="synonym">Mytilus polymorpha</name>
    <dbReference type="NCBI Taxonomy" id="45954"/>
    <lineage>
        <taxon>Eukaryota</taxon>
        <taxon>Metazoa</taxon>
        <taxon>Spiralia</taxon>
        <taxon>Lophotrochozoa</taxon>
        <taxon>Mollusca</taxon>
        <taxon>Bivalvia</taxon>
        <taxon>Autobranchia</taxon>
        <taxon>Heteroconchia</taxon>
        <taxon>Euheterodonta</taxon>
        <taxon>Imparidentia</taxon>
        <taxon>Neoheterodontei</taxon>
        <taxon>Myida</taxon>
        <taxon>Dreissenoidea</taxon>
        <taxon>Dreissenidae</taxon>
        <taxon>Dreissena</taxon>
    </lineage>
</organism>
<evidence type="ECO:0000313" key="1">
    <source>
        <dbReference type="EMBL" id="KAH3695223.1"/>
    </source>
</evidence>
<dbReference type="EMBL" id="JAIWYP010000016">
    <property type="protein sequence ID" value="KAH3695223.1"/>
    <property type="molecule type" value="Genomic_DNA"/>
</dbReference>
<evidence type="ECO:0000313" key="2">
    <source>
        <dbReference type="Proteomes" id="UP000828390"/>
    </source>
</evidence>
<dbReference type="AlphaFoldDB" id="A0A9D3Y7E6"/>
<name>A0A9D3Y7E6_DREPO</name>
<proteinExistence type="predicted"/>
<keyword evidence="2" id="KW-1185">Reference proteome</keyword>
<accession>A0A9D3Y7E6</accession>
<dbReference type="Proteomes" id="UP000828390">
    <property type="component" value="Unassembled WGS sequence"/>
</dbReference>